<gene>
    <name evidence="1" type="ORF">Slin15195_G128290</name>
</gene>
<reference evidence="1" key="1">
    <citation type="submission" date="2022-06" db="EMBL/GenBank/DDBJ databases">
        <title>Complete genome sequences of two strains of the flax pathogen Septoria linicola.</title>
        <authorList>
            <person name="Lapalu N."/>
            <person name="Simon A."/>
            <person name="Demenou B."/>
            <person name="Paumier D."/>
            <person name="Guillot M.-P."/>
            <person name="Gout L."/>
            <person name="Valade R."/>
        </authorList>
    </citation>
    <scope>NUCLEOTIDE SEQUENCE</scope>
    <source>
        <strain evidence="1">SE15195</strain>
    </source>
</reference>
<proteinExistence type="predicted"/>
<evidence type="ECO:0000313" key="2">
    <source>
        <dbReference type="Proteomes" id="UP001056384"/>
    </source>
</evidence>
<protein>
    <submittedName>
        <fullName evidence="1">Uncharacterized protein</fullName>
    </submittedName>
</protein>
<sequence length="212" mass="23422">MAVPDDKYADMKIICPSRTWNVHSNGVCPQSRPLDEQFDAGDLVSSALIPGAQQLTPAKILKMPDADELPVQALIDFLCNGDYTTISTAQEALLKTEIPGHAVWMGWRLFRKAGRDYVLDEGLMQWYEETQCPMTDSLVKVARAHARELLDKNSPHTAFSEVLKRSAPLCLDLAQHLLEYMSLADHPTDATDGAELAVQYTPTSESTTSSQS</sequence>
<accession>A0A9Q9B2L8</accession>
<organism evidence="1 2">
    <name type="scientific">Septoria linicola</name>
    <dbReference type="NCBI Taxonomy" id="215465"/>
    <lineage>
        <taxon>Eukaryota</taxon>
        <taxon>Fungi</taxon>
        <taxon>Dikarya</taxon>
        <taxon>Ascomycota</taxon>
        <taxon>Pezizomycotina</taxon>
        <taxon>Dothideomycetes</taxon>
        <taxon>Dothideomycetidae</taxon>
        <taxon>Mycosphaerellales</taxon>
        <taxon>Mycosphaerellaceae</taxon>
        <taxon>Septoria</taxon>
    </lineage>
</organism>
<dbReference type="Proteomes" id="UP001056384">
    <property type="component" value="Chromosome 12"/>
</dbReference>
<keyword evidence="2" id="KW-1185">Reference proteome</keyword>
<dbReference type="EMBL" id="CP099429">
    <property type="protein sequence ID" value="USW59510.1"/>
    <property type="molecule type" value="Genomic_DNA"/>
</dbReference>
<evidence type="ECO:0000313" key="1">
    <source>
        <dbReference type="EMBL" id="USW59510.1"/>
    </source>
</evidence>
<dbReference type="AlphaFoldDB" id="A0A9Q9B2L8"/>
<name>A0A9Q9B2L8_9PEZI</name>